<evidence type="ECO:0000313" key="2">
    <source>
        <dbReference type="EMBL" id="SUA70092.1"/>
    </source>
</evidence>
<organism evidence="1 3">
    <name type="scientific">Paenibacillus polymyxa</name>
    <name type="common">Bacillus polymyxa</name>
    <dbReference type="NCBI Taxonomy" id="1406"/>
    <lineage>
        <taxon>Bacteria</taxon>
        <taxon>Bacillati</taxon>
        <taxon>Bacillota</taxon>
        <taxon>Bacilli</taxon>
        <taxon>Bacillales</taxon>
        <taxon>Paenibacillaceae</taxon>
        <taxon>Paenibacillus</taxon>
    </lineage>
</organism>
<dbReference type="EMBL" id="UGSC01000001">
    <property type="protein sequence ID" value="SUA70092.1"/>
    <property type="molecule type" value="Genomic_DNA"/>
</dbReference>
<name>A0A378XVF0_PAEPO</name>
<proteinExistence type="predicted"/>
<protein>
    <submittedName>
        <fullName evidence="1">Uncharacterized protein</fullName>
    </submittedName>
</protein>
<dbReference type="AlphaFoldDB" id="A0A378XVF0"/>
<evidence type="ECO:0000313" key="3">
    <source>
        <dbReference type="Proteomes" id="UP000254400"/>
    </source>
</evidence>
<dbReference type="EMBL" id="UGSC01000001">
    <property type="protein sequence ID" value="SUA67403.1"/>
    <property type="molecule type" value="Genomic_DNA"/>
</dbReference>
<dbReference type="RefSeq" id="WP_019686470.1">
    <property type="nucleotide sequence ID" value="NZ_CP036496.1"/>
</dbReference>
<evidence type="ECO:0000313" key="1">
    <source>
        <dbReference type="EMBL" id="SUA67403.1"/>
    </source>
</evidence>
<dbReference type="Proteomes" id="UP000254400">
    <property type="component" value="Unassembled WGS sequence"/>
</dbReference>
<reference evidence="1 3" key="1">
    <citation type="submission" date="2018-06" db="EMBL/GenBank/DDBJ databases">
        <authorList>
            <consortium name="Pathogen Informatics"/>
            <person name="Doyle S."/>
        </authorList>
    </citation>
    <scope>NUCLEOTIDE SEQUENCE [LARGE SCALE GENOMIC DNA]</scope>
    <source>
        <strain evidence="1 3">NCTC10343</strain>
    </source>
</reference>
<sequence length="125" mass="14874">MEKVKLSELPNETMLSYEDSNCTLTPDQLREQANEDGDLMLHTWYVANEHRWHPDAKTMLRQYIETQYNEMYEDWDDRAFDCLKQEHYDQIQAVLNEAFNGDHATKYWMLDGPEVIIDTLDQPNA</sequence>
<accession>A0A378XVF0</accession>
<dbReference type="GeneID" id="93350074"/>
<gene>
    <name evidence="1" type="ORF">NCTC10343_01277</name>
    <name evidence="2" type="ORF">NCTC10343_02962</name>
</gene>